<organism evidence="1 2">
    <name type="scientific">Methanococcus maripaludis</name>
    <name type="common">Methanococcus deltae</name>
    <dbReference type="NCBI Taxonomy" id="39152"/>
    <lineage>
        <taxon>Archaea</taxon>
        <taxon>Methanobacteriati</taxon>
        <taxon>Methanobacteriota</taxon>
        <taxon>Methanomada group</taxon>
        <taxon>Methanococci</taxon>
        <taxon>Methanococcales</taxon>
        <taxon>Methanococcaceae</taxon>
        <taxon>Methanococcus</taxon>
    </lineage>
</organism>
<comment type="caution">
    <text evidence="1">The sequence shown here is derived from an EMBL/GenBank/DDBJ whole genome shotgun (WGS) entry which is preliminary data.</text>
</comment>
<protein>
    <submittedName>
        <fullName evidence="1">Uncharacterized protein</fullName>
    </submittedName>
</protein>
<accession>A0A7J9P1D8</accession>
<dbReference type="AlphaFoldDB" id="A0A7J9P1D8"/>
<dbReference type="Proteomes" id="UP000564425">
    <property type="component" value="Unassembled WGS sequence"/>
</dbReference>
<reference evidence="1 2" key="1">
    <citation type="submission" date="2020-07" db="EMBL/GenBank/DDBJ databases">
        <title>Genomic Encyclopedia of Type Strains, Phase IV (KMG-V): Genome sequencing to study the core and pangenomes of soil and plant-associated prokaryotes.</title>
        <authorList>
            <person name="Whitman W."/>
        </authorList>
    </citation>
    <scope>NUCLEOTIDE SEQUENCE [LARGE SCALE GENOMIC DNA]</scope>
    <source>
        <strain evidence="1 2">A1</strain>
    </source>
</reference>
<evidence type="ECO:0000313" key="2">
    <source>
        <dbReference type="Proteomes" id="UP000564425"/>
    </source>
</evidence>
<dbReference type="RefSeq" id="WP_181501665.1">
    <property type="nucleotide sequence ID" value="NZ_JACDUH010000003.1"/>
</dbReference>
<dbReference type="EMBL" id="JACDUH010000003">
    <property type="protein sequence ID" value="MBA2851846.1"/>
    <property type="molecule type" value="Genomic_DNA"/>
</dbReference>
<gene>
    <name evidence="1" type="ORF">HNP86_002005</name>
</gene>
<evidence type="ECO:0000313" key="1">
    <source>
        <dbReference type="EMBL" id="MBA2851846.1"/>
    </source>
</evidence>
<name>A0A7J9P1D8_METMI</name>
<proteinExistence type="predicted"/>
<sequence length="189" mass="22461">MKLPCDKRWIERRYISIVSRFDLREDAEIYPRFIRFKGAERKIAFDITNRNFVDFMYWYVLRDICPEHVDELKRGRIYYDDTFGILTLLATKLRLTFINTINIHGVDQTTECYVADINFNDLGSTDEILELKRVDDFDGDLRSSNRSYVLRGTNLLDIVSHYNDAAAKRYNLSDCKNLEDVIKYHKNSF</sequence>